<organism evidence="1 2">
    <name type="scientific">Plectus sambesii</name>
    <dbReference type="NCBI Taxonomy" id="2011161"/>
    <lineage>
        <taxon>Eukaryota</taxon>
        <taxon>Metazoa</taxon>
        <taxon>Ecdysozoa</taxon>
        <taxon>Nematoda</taxon>
        <taxon>Chromadorea</taxon>
        <taxon>Plectida</taxon>
        <taxon>Plectina</taxon>
        <taxon>Plectoidea</taxon>
        <taxon>Plectidae</taxon>
        <taxon>Plectus</taxon>
    </lineage>
</organism>
<protein>
    <submittedName>
        <fullName evidence="2">Apple domain-containing protein</fullName>
    </submittedName>
</protein>
<proteinExistence type="predicted"/>
<dbReference type="WBParaSite" id="PSAMB.scaffold1384size32322.g12762.t1">
    <property type="protein sequence ID" value="PSAMB.scaffold1384size32322.g12762.t1"/>
    <property type="gene ID" value="PSAMB.scaffold1384size32322.g12762"/>
</dbReference>
<keyword evidence="1" id="KW-1185">Reference proteome</keyword>
<evidence type="ECO:0000313" key="1">
    <source>
        <dbReference type="Proteomes" id="UP000887566"/>
    </source>
</evidence>
<name>A0A914UZ70_9BILA</name>
<reference evidence="2" key="1">
    <citation type="submission" date="2022-11" db="UniProtKB">
        <authorList>
            <consortium name="WormBaseParasite"/>
        </authorList>
    </citation>
    <scope>IDENTIFICATION</scope>
</reference>
<sequence length="328" mass="37072">MGLVTLRREPLLHSDRLTSNQDHKERKAVSLCTRRLIDISTLSRTVKKMTRKIKFLLITSNFLLQFFAIDQSLALQMTYSDCMSDSTSRKLGGWCFFVYYNTSWGTNYPTAGLAETFCHPHANLAYGPTFNMLNYYNLTAHAQATAVWTSLARNASYGFDNASRSVSWQWRTLLPNGKYSTYPAILANIPWHAGDPFISPTSYNENNAMIWYNYGAGDCEANISASLSWYSGLKAGVLCQFAPPLWTYSKRGSGRFSNSSLIIEHVTNCPKLLCFSKCHNSVFCVSLAYSPSTKDCQTYGVSPEDPRMSPWAIADPLYEWHIRDGMVY</sequence>
<evidence type="ECO:0000313" key="2">
    <source>
        <dbReference type="WBParaSite" id="PSAMB.scaffold1384size32322.g12762.t1"/>
    </source>
</evidence>
<dbReference type="AlphaFoldDB" id="A0A914UZ70"/>
<accession>A0A914UZ70</accession>
<dbReference type="Proteomes" id="UP000887566">
    <property type="component" value="Unplaced"/>
</dbReference>